<dbReference type="SUPFAM" id="SSF56112">
    <property type="entry name" value="Protein kinase-like (PK-like)"/>
    <property type="match status" value="1"/>
</dbReference>
<dbReference type="PANTHER" id="PTHR23020">
    <property type="entry name" value="UNCHARACTERIZED NUCLEAR HORMONE RECEPTOR-RELATED"/>
    <property type="match status" value="1"/>
</dbReference>
<proteinExistence type="predicted"/>
<protein>
    <recommendedName>
        <fullName evidence="1">CHK kinase-like domain-containing protein</fullName>
    </recommendedName>
</protein>
<dbReference type="Pfam" id="PF07914">
    <property type="entry name" value="DUF1679"/>
    <property type="match status" value="1"/>
</dbReference>
<dbReference type="InterPro" id="IPR012877">
    <property type="entry name" value="Dhs-27"/>
</dbReference>
<accession>W2TIP5</accession>
<evidence type="ECO:0000259" key="1">
    <source>
        <dbReference type="SMART" id="SM00587"/>
    </source>
</evidence>
<dbReference type="KEGG" id="nai:NECAME_08790"/>
<dbReference type="OrthoDB" id="5813109at2759"/>
<gene>
    <name evidence="2" type="ORF">NECAME_08790</name>
</gene>
<sequence>MKLDLHSPGDGLFGTHITWEDIEKQIQNETNLNLFFGPKKNAQVIGEGNGFLSKVVVIEPDFQVATNCLPSKFVVKMFTAVACNELAESNKNQYEEAQRTMQTIVEREEMYRNMHNREVFFYRVFSRFDNSISKISRLFFAQDFTDGNELKGFIGMEYMENAQLRHIYHNVIPGELSDVLHAIAYLEAKSVGLGDDEKKKMDTNPLWASIPARVNPVTVRKLFRGIHTASEELKPTGEELEEIAEELVSLELNTTMNNELGMQDVLIHGDLWSTNMLWRRTPDGMRLSGIVDYQMAHFRCSSIDLCKLLITTLSGKDRRENWERLLEEFHGYIKEYCHGDLPFTLEQLKESYRRLFPLSGLLVLEAFGPIAKIAVEKLLDEEKKNAEAVLLERTITLIEDMLFFAKRNRDVRETSGK</sequence>
<dbReference type="OMA" id="WSNNILW"/>
<dbReference type="SMART" id="SM00587">
    <property type="entry name" value="CHK"/>
    <property type="match status" value="1"/>
</dbReference>
<dbReference type="Proteomes" id="UP000053676">
    <property type="component" value="Unassembled WGS sequence"/>
</dbReference>
<dbReference type="Gene3D" id="3.90.1200.10">
    <property type="match status" value="1"/>
</dbReference>
<dbReference type="InterPro" id="IPR052961">
    <property type="entry name" value="Oxido-Kinase-like_Enzymes"/>
</dbReference>
<keyword evidence="3" id="KW-1185">Reference proteome</keyword>
<evidence type="ECO:0000313" key="3">
    <source>
        <dbReference type="Proteomes" id="UP000053676"/>
    </source>
</evidence>
<feature type="domain" description="CHK kinase-like" evidence="1">
    <location>
        <begin position="153"/>
        <end position="339"/>
    </location>
</feature>
<dbReference type="InterPro" id="IPR011009">
    <property type="entry name" value="Kinase-like_dom_sf"/>
</dbReference>
<dbReference type="PANTHER" id="PTHR23020:SF8">
    <property type="entry name" value="CHK KINASE-LIKE DOMAIN-CONTAINING PROTEIN"/>
    <property type="match status" value="1"/>
</dbReference>
<evidence type="ECO:0000313" key="2">
    <source>
        <dbReference type="EMBL" id="ETN81036.1"/>
    </source>
</evidence>
<organism evidence="2 3">
    <name type="scientific">Necator americanus</name>
    <name type="common">Human hookworm</name>
    <dbReference type="NCBI Taxonomy" id="51031"/>
    <lineage>
        <taxon>Eukaryota</taxon>
        <taxon>Metazoa</taxon>
        <taxon>Ecdysozoa</taxon>
        <taxon>Nematoda</taxon>
        <taxon>Chromadorea</taxon>
        <taxon>Rhabditida</taxon>
        <taxon>Rhabditina</taxon>
        <taxon>Rhabditomorpha</taxon>
        <taxon>Strongyloidea</taxon>
        <taxon>Ancylostomatidae</taxon>
        <taxon>Bunostominae</taxon>
        <taxon>Necator</taxon>
    </lineage>
</organism>
<name>W2TIP5_NECAM</name>
<dbReference type="AlphaFoldDB" id="W2TIP5"/>
<dbReference type="InterPro" id="IPR015897">
    <property type="entry name" value="CHK_kinase-like"/>
</dbReference>
<dbReference type="EMBL" id="KI658873">
    <property type="protein sequence ID" value="ETN81036.1"/>
    <property type="molecule type" value="Genomic_DNA"/>
</dbReference>
<reference evidence="3" key="1">
    <citation type="journal article" date="2014" name="Nat. Genet.">
        <title>Genome of the human hookworm Necator americanus.</title>
        <authorList>
            <person name="Tang Y.T."/>
            <person name="Gao X."/>
            <person name="Rosa B.A."/>
            <person name="Abubucker S."/>
            <person name="Hallsworth-Pepin K."/>
            <person name="Martin J."/>
            <person name="Tyagi R."/>
            <person name="Heizer E."/>
            <person name="Zhang X."/>
            <person name="Bhonagiri-Palsikar V."/>
            <person name="Minx P."/>
            <person name="Warren W.C."/>
            <person name="Wang Q."/>
            <person name="Zhan B."/>
            <person name="Hotez P.J."/>
            <person name="Sternberg P.W."/>
            <person name="Dougall A."/>
            <person name="Gaze S.T."/>
            <person name="Mulvenna J."/>
            <person name="Sotillo J."/>
            <person name="Ranganathan S."/>
            <person name="Rabelo E.M."/>
            <person name="Wilson R.K."/>
            <person name="Felgner P.L."/>
            <person name="Bethony J."/>
            <person name="Hawdon J.M."/>
            <person name="Gasser R.B."/>
            <person name="Loukas A."/>
            <person name="Mitreva M."/>
        </authorList>
    </citation>
    <scope>NUCLEOTIDE SEQUENCE [LARGE SCALE GENOMIC DNA]</scope>
</reference>